<evidence type="ECO:0000313" key="2">
    <source>
        <dbReference type="EMBL" id="SBV31817.1"/>
    </source>
</evidence>
<feature type="region of interest" description="Disordered" evidence="1">
    <location>
        <begin position="161"/>
        <end position="208"/>
    </location>
</feature>
<dbReference type="KEGG" id="sphu:SPPYR_0697"/>
<proteinExistence type="predicted"/>
<dbReference type="AlphaFoldDB" id="A0A1Y5PWD3"/>
<feature type="region of interest" description="Disordered" evidence="1">
    <location>
        <begin position="1"/>
        <end position="59"/>
    </location>
</feature>
<protein>
    <submittedName>
        <fullName evidence="2">Uncharacterized protein</fullName>
    </submittedName>
</protein>
<name>A0A1Y5PWD3_9SPHN</name>
<accession>A0A1Y5PWD3</accession>
<feature type="compositionally biased region" description="Polar residues" evidence="1">
    <location>
        <begin position="7"/>
        <end position="31"/>
    </location>
</feature>
<feature type="compositionally biased region" description="Basic residues" evidence="1">
    <location>
        <begin position="196"/>
        <end position="208"/>
    </location>
</feature>
<evidence type="ECO:0000256" key="1">
    <source>
        <dbReference type="SAM" id="MobiDB-lite"/>
    </source>
</evidence>
<gene>
    <name evidence="2" type="ORF">SPPYR_0697</name>
</gene>
<sequence length="208" mass="22672">MPIFASAPTSANRPSMSISGAKTNCCSQRSSRAARAGDHRLRPRGAVYHGTPPMGTARSRKGHIRLDHATGGVPARADDLSACPRRREHEHASTRATGVAAAQIGMLRSWLSGEESTIAADIAAGDHPRSVSRERTGVMETARTRRAAAYAEDRRNGAFWTRNAGREEPAQRAGKRRRGGCCARFRARPDGSLRHRDGRRRRKEARSG</sequence>
<dbReference type="EMBL" id="LT598653">
    <property type="protein sequence ID" value="SBV31817.1"/>
    <property type="molecule type" value="Genomic_DNA"/>
</dbReference>
<reference evidence="2" key="1">
    <citation type="submission" date="2016-03" db="EMBL/GenBank/DDBJ databases">
        <authorList>
            <person name="Ploux O."/>
        </authorList>
    </citation>
    <scope>NUCLEOTIDE SEQUENCE</scope>
    <source>
        <strain evidence="2">UC10</strain>
    </source>
</reference>
<organism evidence="2">
    <name type="scientific">uncultured Sphingopyxis sp</name>
    <dbReference type="NCBI Taxonomy" id="310581"/>
    <lineage>
        <taxon>Bacteria</taxon>
        <taxon>Pseudomonadati</taxon>
        <taxon>Pseudomonadota</taxon>
        <taxon>Alphaproteobacteria</taxon>
        <taxon>Sphingomonadales</taxon>
        <taxon>Sphingomonadaceae</taxon>
        <taxon>Sphingopyxis</taxon>
        <taxon>environmental samples</taxon>
    </lineage>
</organism>